<keyword evidence="3" id="KW-1185">Reference proteome</keyword>
<dbReference type="Proteomes" id="UP001198182">
    <property type="component" value="Unassembled WGS sequence"/>
</dbReference>
<dbReference type="AlphaFoldDB" id="A0AAE3EBI1"/>
<protein>
    <submittedName>
        <fullName evidence="2">Uncharacterized protein</fullName>
    </submittedName>
</protein>
<feature type="transmembrane region" description="Helical" evidence="1">
    <location>
        <begin position="21"/>
        <end position="42"/>
    </location>
</feature>
<keyword evidence="1" id="KW-0812">Transmembrane</keyword>
<keyword evidence="1" id="KW-0472">Membrane</keyword>
<organism evidence="2 3">
    <name type="scientific">Hominifimenecus microfluidus</name>
    <dbReference type="NCBI Taxonomy" id="2885348"/>
    <lineage>
        <taxon>Bacteria</taxon>
        <taxon>Bacillati</taxon>
        <taxon>Bacillota</taxon>
        <taxon>Clostridia</taxon>
        <taxon>Lachnospirales</taxon>
        <taxon>Lachnospiraceae</taxon>
        <taxon>Hominifimenecus</taxon>
    </lineage>
</organism>
<proteinExistence type="predicted"/>
<sequence>MGYILVFAIALTLEVKDASGALLWLNRLFCLGLLLTLIAATFNYRGMQRLIPLYQNRRPLIRILGVFLLDALIICIVFTLLVLLTALFTS</sequence>
<accession>A0AAE3EBI1</accession>
<evidence type="ECO:0000256" key="1">
    <source>
        <dbReference type="SAM" id="Phobius"/>
    </source>
</evidence>
<keyword evidence="1" id="KW-1133">Transmembrane helix</keyword>
<dbReference type="EMBL" id="JAJEQR010000027">
    <property type="protein sequence ID" value="MCC2231348.1"/>
    <property type="molecule type" value="Genomic_DNA"/>
</dbReference>
<name>A0AAE3EBI1_9FIRM</name>
<evidence type="ECO:0000313" key="3">
    <source>
        <dbReference type="Proteomes" id="UP001198182"/>
    </source>
</evidence>
<evidence type="ECO:0000313" key="2">
    <source>
        <dbReference type="EMBL" id="MCC2231348.1"/>
    </source>
</evidence>
<gene>
    <name evidence="2" type="ORF">LKD81_10125</name>
</gene>
<dbReference type="RefSeq" id="WP_308453867.1">
    <property type="nucleotide sequence ID" value="NZ_JAJEQR010000027.1"/>
</dbReference>
<comment type="caution">
    <text evidence="2">The sequence shown here is derived from an EMBL/GenBank/DDBJ whole genome shotgun (WGS) entry which is preliminary data.</text>
</comment>
<reference evidence="2" key="1">
    <citation type="submission" date="2021-10" db="EMBL/GenBank/DDBJ databases">
        <title>Anaerobic single-cell dispensing facilitates the cultivation of human gut bacteria.</title>
        <authorList>
            <person name="Afrizal A."/>
        </authorList>
    </citation>
    <scope>NUCLEOTIDE SEQUENCE</scope>
    <source>
        <strain evidence="2">CLA-AA-H215</strain>
    </source>
</reference>
<feature type="transmembrane region" description="Helical" evidence="1">
    <location>
        <begin position="63"/>
        <end position="88"/>
    </location>
</feature>